<reference evidence="1" key="1">
    <citation type="journal article" date="2014" name="Front. Microbiol.">
        <title>High frequency of phylogenetically diverse reductive dehalogenase-homologous genes in deep subseafloor sedimentary metagenomes.</title>
        <authorList>
            <person name="Kawai M."/>
            <person name="Futagami T."/>
            <person name="Toyoda A."/>
            <person name="Takaki Y."/>
            <person name="Nishi S."/>
            <person name="Hori S."/>
            <person name="Arai W."/>
            <person name="Tsubouchi T."/>
            <person name="Morono Y."/>
            <person name="Uchiyama I."/>
            <person name="Ito T."/>
            <person name="Fujiyama A."/>
            <person name="Inagaki F."/>
            <person name="Takami H."/>
        </authorList>
    </citation>
    <scope>NUCLEOTIDE SEQUENCE</scope>
    <source>
        <strain evidence="1">Expedition CK06-06</strain>
    </source>
</reference>
<evidence type="ECO:0008006" key="2">
    <source>
        <dbReference type="Google" id="ProtNLM"/>
    </source>
</evidence>
<gene>
    <name evidence="1" type="ORF">S03H2_42308</name>
</gene>
<evidence type="ECO:0000313" key="1">
    <source>
        <dbReference type="EMBL" id="GAH75749.1"/>
    </source>
</evidence>
<dbReference type="AlphaFoldDB" id="X1JBK6"/>
<accession>X1JBK6</accession>
<name>X1JBK6_9ZZZZ</name>
<organism evidence="1">
    <name type="scientific">marine sediment metagenome</name>
    <dbReference type="NCBI Taxonomy" id="412755"/>
    <lineage>
        <taxon>unclassified sequences</taxon>
        <taxon>metagenomes</taxon>
        <taxon>ecological metagenomes</taxon>
    </lineage>
</organism>
<sequence>MGAFTVNAEWAKRVKRWRKRHGVTALVGPARPDRCTKCIRKKKILTRHHKGNEYLLARMRPDLWSKRYVNFYKADIIWLCPKCHEAIHERFVPKQRELNRKWYTKASQGRKVHKKTLERYHGIFQTITEKWLG</sequence>
<comment type="caution">
    <text evidence="1">The sequence shown here is derived from an EMBL/GenBank/DDBJ whole genome shotgun (WGS) entry which is preliminary data.</text>
</comment>
<proteinExistence type="predicted"/>
<protein>
    <recommendedName>
        <fullName evidence="2">HNH domain-containing protein</fullName>
    </recommendedName>
</protein>
<dbReference type="EMBL" id="BARU01026327">
    <property type="protein sequence ID" value="GAH75749.1"/>
    <property type="molecule type" value="Genomic_DNA"/>
</dbReference>